<protein>
    <recommendedName>
        <fullName evidence="4 7">Beta-glucuronidase</fullName>
        <ecNumber evidence="3 7">3.2.1.31</ecNumber>
    </recommendedName>
</protein>
<evidence type="ECO:0000256" key="6">
    <source>
        <dbReference type="ARBA" id="ARBA00023295"/>
    </source>
</evidence>
<feature type="domain" description="Glycoside hydrolase family 2 catalytic" evidence="10">
    <location>
        <begin position="327"/>
        <end position="620"/>
    </location>
</feature>
<dbReference type="Gene3D" id="2.60.120.260">
    <property type="entry name" value="Galactose-binding domain-like"/>
    <property type="match status" value="1"/>
</dbReference>
<dbReference type="SUPFAM" id="SSF49303">
    <property type="entry name" value="beta-Galactosidase/glucuronidase domain"/>
    <property type="match status" value="1"/>
</dbReference>
<dbReference type="NCBIfam" id="NF007538">
    <property type="entry name" value="PRK10150.1"/>
    <property type="match status" value="1"/>
</dbReference>
<evidence type="ECO:0000256" key="2">
    <source>
        <dbReference type="ARBA" id="ARBA00007401"/>
    </source>
</evidence>
<dbReference type="InterPro" id="IPR013783">
    <property type="entry name" value="Ig-like_fold"/>
</dbReference>
<dbReference type="InterPro" id="IPR017853">
    <property type="entry name" value="GH"/>
</dbReference>
<comment type="similarity">
    <text evidence="2 7">Belongs to the glycosyl hydrolase 2 family.</text>
</comment>
<feature type="chain" id="PRO_5047048559" description="Beta-glucuronidase" evidence="8">
    <location>
        <begin position="23"/>
        <end position="648"/>
    </location>
</feature>
<evidence type="ECO:0000313" key="13">
    <source>
        <dbReference type="Proteomes" id="UP001359485"/>
    </source>
</evidence>
<reference evidence="12 13" key="1">
    <citation type="submission" date="2023-09" db="EMBL/GenBank/DDBJ databases">
        <title>Genomes of two closely related lineages of the louse Polyplax serrata with different host specificities.</title>
        <authorList>
            <person name="Martinu J."/>
            <person name="Tarabai H."/>
            <person name="Stefka J."/>
            <person name="Hypsa V."/>
        </authorList>
    </citation>
    <scope>NUCLEOTIDE SEQUENCE [LARGE SCALE GENOMIC DNA]</scope>
    <source>
        <strain evidence="12">98ZLc_SE</strain>
    </source>
</reference>
<dbReference type="SUPFAM" id="SSF49785">
    <property type="entry name" value="Galactose-binding domain-like"/>
    <property type="match status" value="1"/>
</dbReference>
<proteinExistence type="inferred from homology"/>
<organism evidence="12 13">
    <name type="scientific">Polyplax serrata</name>
    <name type="common">Common mouse louse</name>
    <dbReference type="NCBI Taxonomy" id="468196"/>
    <lineage>
        <taxon>Eukaryota</taxon>
        <taxon>Metazoa</taxon>
        <taxon>Ecdysozoa</taxon>
        <taxon>Arthropoda</taxon>
        <taxon>Hexapoda</taxon>
        <taxon>Insecta</taxon>
        <taxon>Pterygota</taxon>
        <taxon>Neoptera</taxon>
        <taxon>Paraneoptera</taxon>
        <taxon>Psocodea</taxon>
        <taxon>Troctomorpha</taxon>
        <taxon>Phthiraptera</taxon>
        <taxon>Anoplura</taxon>
        <taxon>Polyplacidae</taxon>
        <taxon>Polyplax</taxon>
    </lineage>
</organism>
<dbReference type="EC" id="3.2.1.31" evidence="3 7"/>
<keyword evidence="5 7" id="KW-0378">Hydrolase</keyword>
<dbReference type="InterPro" id="IPR023230">
    <property type="entry name" value="Glyco_hydro_2_CS"/>
</dbReference>
<dbReference type="InterPro" id="IPR006104">
    <property type="entry name" value="Glyco_hydro_2_N"/>
</dbReference>
<evidence type="ECO:0000313" key="12">
    <source>
        <dbReference type="EMBL" id="KAK6638071.1"/>
    </source>
</evidence>
<evidence type="ECO:0000256" key="7">
    <source>
        <dbReference type="RuleBase" id="RU361154"/>
    </source>
</evidence>
<dbReference type="PRINTS" id="PR00132">
    <property type="entry name" value="GLHYDRLASE2"/>
</dbReference>
<dbReference type="InterPro" id="IPR006103">
    <property type="entry name" value="Glyco_hydro_2_cat"/>
</dbReference>
<evidence type="ECO:0000256" key="5">
    <source>
        <dbReference type="ARBA" id="ARBA00022801"/>
    </source>
</evidence>
<sequence length="648" mass="74786">MTTGDLIPFVLVASLFCGLARAGILYPRESESREVKSLDGIWNFKLPITDRDAIQAFNEKWFLRELKDSGPTIPMPVPSSYNDLTQLKEIRDYVGVVWYDRTFFVPTSWSENQRVWLRFGSVCYAAQVWLNGHLAMSHEIGHLPFVEDVTQYLKFGQENLITVAVDNVLLQTTVPQGYISELVIRNRSTLHQSYTFDFFNYAGIDRPVLLYTTPEMYIDDVTVSTDVDNGNGVIYFEVDYRGVVESDLMAAACKVVLLDKEGHEIGAIENCAGKFTIISPNLWWPFLMHPSPGYLYQLRVELSDIDNTIRDIYRLPVGIRKLTWSSNQVHINGHPIYIRGVGKHEDSDIRGKGLDLPLIVKDFNLLQWLGVNTFRTSHYPYAEEIMDMADSMGIMVIDECPSVNTEIYSDTLRQKHERSLTELFHRDKNRPSVIMWSLSNEARTQIAAADNYFRQVSEHMRSLDVTRPITMVLARRPNEDKTGQYLDVILFNRYNSWYTNTGETDIIYQNVIEEAQKWHYKYDRPVIMAEYGADAVAGLHIYPESVWSEEFQIVMMEEHFKAFDYLRAQKFFIGEMIWNFADFQTAQTTGRVGGNKKGVFTRQRQPKGSAFVLRRRYLELAYEIENVPLPANLYTYTSRLNITVIGNS</sequence>
<accession>A0ABR1B8H3</accession>
<feature type="domain" description="Glycoside hydrolase family 2 immunoglobulin-like beta-sandwich" evidence="9">
    <location>
        <begin position="217"/>
        <end position="320"/>
    </location>
</feature>
<dbReference type="InterPro" id="IPR006101">
    <property type="entry name" value="Glyco_hydro_2"/>
</dbReference>
<dbReference type="EMBL" id="JAWJWF010000002">
    <property type="protein sequence ID" value="KAK6638071.1"/>
    <property type="molecule type" value="Genomic_DNA"/>
</dbReference>
<evidence type="ECO:0000256" key="1">
    <source>
        <dbReference type="ARBA" id="ARBA00003025"/>
    </source>
</evidence>
<dbReference type="InterPro" id="IPR036156">
    <property type="entry name" value="Beta-gal/glucu_dom_sf"/>
</dbReference>
<comment type="activity regulation">
    <text evidence="7">Inhibited by L-aspartic acid.</text>
</comment>
<dbReference type="PROSITE" id="PS00608">
    <property type="entry name" value="GLYCOSYL_HYDROL_F2_2"/>
    <property type="match status" value="1"/>
</dbReference>
<evidence type="ECO:0000256" key="4">
    <source>
        <dbReference type="ARBA" id="ARBA00016205"/>
    </source>
</evidence>
<dbReference type="SUPFAM" id="SSF51445">
    <property type="entry name" value="(Trans)glycosidases"/>
    <property type="match status" value="1"/>
</dbReference>
<keyword evidence="8" id="KW-0732">Signal</keyword>
<dbReference type="InterPro" id="IPR008979">
    <property type="entry name" value="Galactose-bd-like_sf"/>
</dbReference>
<keyword evidence="13" id="KW-1185">Reference proteome</keyword>
<comment type="function">
    <text evidence="1 7">Plays an important role in the degradation of dermatan and keratan sulfates.</text>
</comment>
<feature type="domain" description="Glycosyl hydrolases family 2 sugar binding" evidence="11">
    <location>
        <begin position="35"/>
        <end position="214"/>
    </location>
</feature>
<keyword evidence="6 7" id="KW-0326">Glycosidase</keyword>
<evidence type="ECO:0000256" key="3">
    <source>
        <dbReference type="ARBA" id="ARBA00012761"/>
    </source>
</evidence>
<comment type="subunit">
    <text evidence="7">Homotetramer.</text>
</comment>
<feature type="signal peptide" evidence="8">
    <location>
        <begin position="1"/>
        <end position="22"/>
    </location>
</feature>
<evidence type="ECO:0000259" key="10">
    <source>
        <dbReference type="Pfam" id="PF02836"/>
    </source>
</evidence>
<dbReference type="PANTHER" id="PTHR10066:SF67">
    <property type="entry name" value="BETA-GLUCURONIDASE"/>
    <property type="match status" value="1"/>
</dbReference>
<evidence type="ECO:0000259" key="9">
    <source>
        <dbReference type="Pfam" id="PF00703"/>
    </source>
</evidence>
<dbReference type="Gene3D" id="3.20.20.80">
    <property type="entry name" value="Glycosidases"/>
    <property type="match status" value="1"/>
</dbReference>
<name>A0ABR1B8H3_POLSC</name>
<dbReference type="Gene3D" id="2.60.40.10">
    <property type="entry name" value="Immunoglobulins"/>
    <property type="match status" value="1"/>
</dbReference>
<dbReference type="Pfam" id="PF02837">
    <property type="entry name" value="Glyco_hydro_2_N"/>
    <property type="match status" value="1"/>
</dbReference>
<dbReference type="InterPro" id="IPR006102">
    <property type="entry name" value="Ig-like_GH2"/>
</dbReference>
<dbReference type="PROSITE" id="PS00719">
    <property type="entry name" value="GLYCOSYL_HYDROL_F2_1"/>
    <property type="match status" value="1"/>
</dbReference>
<comment type="catalytic activity">
    <reaction evidence="7">
        <text>a beta-D-glucuronoside + H2O = D-glucuronate + an alcohol</text>
        <dbReference type="Rhea" id="RHEA:17633"/>
        <dbReference type="ChEBI" id="CHEBI:15377"/>
        <dbReference type="ChEBI" id="CHEBI:30879"/>
        <dbReference type="ChEBI" id="CHEBI:58720"/>
        <dbReference type="ChEBI" id="CHEBI:83411"/>
        <dbReference type="EC" id="3.2.1.31"/>
    </reaction>
</comment>
<dbReference type="Pfam" id="PF00703">
    <property type="entry name" value="Glyco_hydro_2"/>
    <property type="match status" value="1"/>
</dbReference>
<evidence type="ECO:0000259" key="11">
    <source>
        <dbReference type="Pfam" id="PF02837"/>
    </source>
</evidence>
<evidence type="ECO:0000256" key="8">
    <source>
        <dbReference type="SAM" id="SignalP"/>
    </source>
</evidence>
<dbReference type="PANTHER" id="PTHR10066">
    <property type="entry name" value="BETA-GLUCURONIDASE"/>
    <property type="match status" value="1"/>
</dbReference>
<comment type="caution">
    <text evidence="12">The sequence shown here is derived from an EMBL/GenBank/DDBJ whole genome shotgun (WGS) entry which is preliminary data.</text>
</comment>
<gene>
    <name evidence="12" type="ORF">RUM44_008496</name>
</gene>
<dbReference type="Pfam" id="PF02836">
    <property type="entry name" value="Glyco_hydro_2_C"/>
    <property type="match status" value="1"/>
</dbReference>
<keyword evidence="7" id="KW-0458">Lysosome</keyword>
<dbReference type="Proteomes" id="UP001359485">
    <property type="component" value="Unassembled WGS sequence"/>
</dbReference>
<dbReference type="InterPro" id="IPR023232">
    <property type="entry name" value="Glyco_hydro_2_AS"/>
</dbReference>